<reference evidence="1 3" key="1">
    <citation type="submission" date="2015-03" db="EMBL/GenBank/DDBJ databases">
        <authorList>
            <person name="Hassan Y.I."/>
            <person name="Lepp D."/>
            <person name="Zhou T."/>
        </authorList>
    </citation>
    <scope>NUCLEOTIDE SEQUENCE [LARGE SCALE GENOMIC DNA]</scope>
    <source>
        <strain evidence="1 3">DSM 17137</strain>
    </source>
</reference>
<dbReference type="STRING" id="1121477.SAMN02745223_00271"/>
<dbReference type="InterPro" id="IPR006944">
    <property type="entry name" value="Phage/GTA_portal"/>
</dbReference>
<dbReference type="OrthoDB" id="9134461at2"/>
<dbReference type="AlphaFoldDB" id="A0A0F5LK51"/>
<evidence type="ECO:0000313" key="3">
    <source>
        <dbReference type="Proteomes" id="UP000033608"/>
    </source>
</evidence>
<dbReference type="Proteomes" id="UP000033608">
    <property type="component" value="Unassembled WGS sequence"/>
</dbReference>
<dbReference type="EMBL" id="FQVC01000001">
    <property type="protein sequence ID" value="SHE39638.1"/>
    <property type="molecule type" value="Genomic_DNA"/>
</dbReference>
<evidence type="ECO:0000313" key="1">
    <source>
        <dbReference type="EMBL" id="KKB82728.1"/>
    </source>
</evidence>
<name>A0A0F5LK51_9HYPH</name>
<dbReference type="PATRIC" id="fig|1121477.3.peg.4298"/>
<dbReference type="RefSeq" id="WP_046136207.1">
    <property type="nucleotide sequence ID" value="NZ_FQVC01000001.1"/>
</dbReference>
<protein>
    <submittedName>
        <fullName evidence="1 2">Portal protein</fullName>
    </submittedName>
</protein>
<gene>
    <name evidence="2" type="ORF">SAMN02745223_00271</name>
    <name evidence="1" type="ORF">VW29_15630</name>
</gene>
<dbReference type="EMBL" id="LAJF01000092">
    <property type="protein sequence ID" value="KKB82728.1"/>
    <property type="molecule type" value="Genomic_DNA"/>
</dbReference>
<organism evidence="1 3">
    <name type="scientific">Devosia limi DSM 17137</name>
    <dbReference type="NCBI Taxonomy" id="1121477"/>
    <lineage>
        <taxon>Bacteria</taxon>
        <taxon>Pseudomonadati</taxon>
        <taxon>Pseudomonadota</taxon>
        <taxon>Alphaproteobacteria</taxon>
        <taxon>Hyphomicrobiales</taxon>
        <taxon>Devosiaceae</taxon>
        <taxon>Devosia</taxon>
    </lineage>
</organism>
<accession>A0A0F5LK51</accession>
<proteinExistence type="predicted"/>
<dbReference type="Pfam" id="PF04860">
    <property type="entry name" value="Phage_portal"/>
    <property type="match status" value="1"/>
</dbReference>
<dbReference type="NCBIfam" id="TIGR01537">
    <property type="entry name" value="portal_HK97"/>
    <property type="match status" value="1"/>
</dbReference>
<dbReference type="InterPro" id="IPR006427">
    <property type="entry name" value="Portal_HK97"/>
</dbReference>
<reference evidence="2 4" key="2">
    <citation type="submission" date="2016-11" db="EMBL/GenBank/DDBJ databases">
        <authorList>
            <person name="Jaros S."/>
            <person name="Januszkiewicz K."/>
            <person name="Wedrychowicz H."/>
        </authorList>
    </citation>
    <scope>NUCLEOTIDE SEQUENCE [LARGE SCALE GENOMIC DNA]</scope>
    <source>
        <strain evidence="2 4">DSM 17137</strain>
    </source>
</reference>
<evidence type="ECO:0000313" key="4">
    <source>
        <dbReference type="Proteomes" id="UP000184533"/>
    </source>
</evidence>
<keyword evidence="3" id="KW-1185">Reference proteome</keyword>
<sequence>MPNWVSRLLGGQINTPAEKKDFAGHSVLSLSQLGAPNWSHRGFASLVNQGFARNPVVYRCVRLIAEAANRVPLTVVDHGRRVDEHPLAALLGRPNGRQSGGEMLEAVYAYLQTAGNAYLQAGLVEGEVKALFCLRPDRMKVVAGADGWPIAYDYSAGGQTQRLRQDGGALPGVLHMALFHPLDDHYGMGPLEAAQTSLDIHNAAGEWNKALLDNAARPSGALVYSMGGGNLTAEQFERLKIELEQGFAGAANAGRPMVLEGGLDWKTIALSPRDMDFIEAKHAAARDIALAFGVPPMLLGIPGDNTYANMAEANRALWRQTLIPLVRRVADDLSNWLSPAFGGAVIVPDFDAVEALAEDRAALWERVSNAGFLSDAEKRAMLGI</sequence>
<evidence type="ECO:0000313" key="2">
    <source>
        <dbReference type="EMBL" id="SHE39638.1"/>
    </source>
</evidence>
<dbReference type="Proteomes" id="UP000184533">
    <property type="component" value="Unassembled WGS sequence"/>
</dbReference>